<dbReference type="PANTHER" id="PTHR11439:SF495">
    <property type="entry name" value="REVERSE TRANSCRIPTASE, RNA-DEPENDENT DNA POLYMERASE-RELATED"/>
    <property type="match status" value="1"/>
</dbReference>
<sequence>MVYYLLVEKMYLFTNNVLHQLWSDVRLQVDYEVEMAFDFLRLIRRQINEGIVGFKGLYGVTTAQLVLLVYKVTVVFNKVNATKSRVTTAVRVSTTGWIKWLEDQDMRNKETNQVCEKKEIKREFSVARTPQQNRVDERKNRTPIEAARTMLADLKLPTTFWAEAVNIACYVQNRVLVIKPHNKTPYELFYGRTPILSFTRPFGCPVIILNTLDPLGKFDGKADKGFFVGYAVKSKEFRVFNSKTRIVEETLHINFLENKPNVAGSGPTWLFDIDTLIKSMNYKPVTQDPLFSSSSKDSPGDGFKPLRKEEKKDIKDPRNEDNEVLSKEELRVNQEKEANVNNTNNINIVSPANNAAGIKDNAVDKDIVYRCANDPNILNLEEIVYSDDDEDVGAEADTTNLDTNIHVSHILTSRIHKDHPIQARLKQCKMSFSSSNYKKFRHWWIYHMAKGPLEQNRSTKIRKMRGILVRNKARMNVKSAFLYDKIEKEVYVCQPLRFEDLEFPDRVYKVEKALYGLHQAPRAWKKTCTEFERMMHKKFQMSSMGKLTFSLGLQVTQKDDEIFISQDKSMIGSLMYLTSSRPDIMFTGQPNLGLWYPKDSLFDLEAYTDSDYAGASLDKKSTTGGCQFLRRRLISWQCKKQTVVANSTTEAEYVAASNCCGHVLWIQNQMLDYGYNFMNTKIFIDNESTICIVKNPFWATAMDKNINGEAQIHAKVDGKKVIISEATIRNDLKLEDEGAVDCLSNEVIFEQLPLMGGCCKCGCPRGHEKMYDSMEVAATTATGLDAEKDRGIICKTQFTATLNEPSFIGTSSGSGPRRQETIEDAAAQTRSERVLKFSNDPPLSRVTTLENGEDRLQLKELIELCIKLSDRVLDLEKIKTAQTKKISNLKKRVKRLERKKKSRSHGLKRLYKVGLSARVESSAEEDSLGEKESSKQERIEDIDTNDNITLVNDQEMFDADRDLQDEKVIEDITIADIEEIVSTAALITTDVTLDELTMAQALVEIKKLKPKGETTTTTTAVTIPTCNTPKLGRSGI</sequence>
<dbReference type="InterPro" id="IPR012337">
    <property type="entry name" value="RNaseH-like_sf"/>
</dbReference>
<feature type="domain" description="Retroviral polymerase SH3-like" evidence="3">
    <location>
        <begin position="206"/>
        <end position="259"/>
    </location>
</feature>
<accession>A0A6L2NIC6</accession>
<dbReference type="InterPro" id="IPR036397">
    <property type="entry name" value="RNaseH_sf"/>
</dbReference>
<dbReference type="InterPro" id="IPR013103">
    <property type="entry name" value="RVT_2"/>
</dbReference>
<dbReference type="EMBL" id="BKCJ010009229">
    <property type="protein sequence ID" value="GEU86011.1"/>
    <property type="molecule type" value="Genomic_DNA"/>
</dbReference>
<evidence type="ECO:0000259" key="3">
    <source>
        <dbReference type="Pfam" id="PF25597"/>
    </source>
</evidence>
<dbReference type="Gene3D" id="3.30.420.10">
    <property type="entry name" value="Ribonuclease H-like superfamily/Ribonuclease H"/>
    <property type="match status" value="1"/>
</dbReference>
<feature type="region of interest" description="Disordered" evidence="1">
    <location>
        <begin position="288"/>
        <end position="327"/>
    </location>
</feature>
<reference evidence="4" key="1">
    <citation type="journal article" date="2019" name="Sci. Rep.">
        <title>Draft genome of Tanacetum cinerariifolium, the natural source of mosquito coil.</title>
        <authorList>
            <person name="Yamashiro T."/>
            <person name="Shiraishi A."/>
            <person name="Satake H."/>
            <person name="Nakayama K."/>
        </authorList>
    </citation>
    <scope>NUCLEOTIDE SEQUENCE</scope>
</reference>
<protein>
    <submittedName>
        <fullName evidence="4">Uncharacterized protein</fullName>
    </submittedName>
</protein>
<feature type="domain" description="Reverse transcriptase Ty1/copia-type" evidence="2">
    <location>
        <begin position="474"/>
        <end position="530"/>
    </location>
</feature>
<proteinExistence type="predicted"/>
<feature type="compositionally biased region" description="Basic and acidic residues" evidence="1">
    <location>
        <begin position="304"/>
        <end position="327"/>
    </location>
</feature>
<dbReference type="InterPro" id="IPR057670">
    <property type="entry name" value="SH3_retrovirus"/>
</dbReference>
<dbReference type="AlphaFoldDB" id="A0A6L2NIC6"/>
<organism evidence="4">
    <name type="scientific">Tanacetum cinerariifolium</name>
    <name type="common">Dalmatian daisy</name>
    <name type="synonym">Chrysanthemum cinerariifolium</name>
    <dbReference type="NCBI Taxonomy" id="118510"/>
    <lineage>
        <taxon>Eukaryota</taxon>
        <taxon>Viridiplantae</taxon>
        <taxon>Streptophyta</taxon>
        <taxon>Embryophyta</taxon>
        <taxon>Tracheophyta</taxon>
        <taxon>Spermatophyta</taxon>
        <taxon>Magnoliopsida</taxon>
        <taxon>eudicotyledons</taxon>
        <taxon>Gunneridae</taxon>
        <taxon>Pentapetalae</taxon>
        <taxon>asterids</taxon>
        <taxon>campanulids</taxon>
        <taxon>Asterales</taxon>
        <taxon>Asteraceae</taxon>
        <taxon>Asteroideae</taxon>
        <taxon>Anthemideae</taxon>
        <taxon>Anthemidinae</taxon>
        <taxon>Tanacetum</taxon>
    </lineage>
</organism>
<dbReference type="SUPFAM" id="SSF53098">
    <property type="entry name" value="Ribonuclease H-like"/>
    <property type="match status" value="1"/>
</dbReference>
<comment type="caution">
    <text evidence="4">The sequence shown here is derived from an EMBL/GenBank/DDBJ whole genome shotgun (WGS) entry which is preliminary data.</text>
</comment>
<dbReference type="GO" id="GO:0003676">
    <property type="term" value="F:nucleic acid binding"/>
    <property type="evidence" value="ECO:0007669"/>
    <property type="project" value="InterPro"/>
</dbReference>
<evidence type="ECO:0000313" key="4">
    <source>
        <dbReference type="EMBL" id="GEU86011.1"/>
    </source>
</evidence>
<gene>
    <name evidence="4" type="ORF">Tci_057989</name>
</gene>
<evidence type="ECO:0000256" key="1">
    <source>
        <dbReference type="SAM" id="MobiDB-lite"/>
    </source>
</evidence>
<dbReference type="Pfam" id="PF25597">
    <property type="entry name" value="SH3_retrovirus"/>
    <property type="match status" value="1"/>
</dbReference>
<dbReference type="PANTHER" id="PTHR11439">
    <property type="entry name" value="GAG-POL-RELATED RETROTRANSPOSON"/>
    <property type="match status" value="1"/>
</dbReference>
<dbReference type="CDD" id="cd09272">
    <property type="entry name" value="RNase_HI_RT_Ty1"/>
    <property type="match status" value="1"/>
</dbReference>
<evidence type="ECO:0000259" key="2">
    <source>
        <dbReference type="Pfam" id="PF07727"/>
    </source>
</evidence>
<dbReference type="Pfam" id="PF07727">
    <property type="entry name" value="RVT_2"/>
    <property type="match status" value="1"/>
</dbReference>
<name>A0A6L2NIC6_TANCI</name>